<evidence type="ECO:0000259" key="4">
    <source>
        <dbReference type="PROSITE" id="PS00498"/>
    </source>
</evidence>
<evidence type="ECO:0000256" key="2">
    <source>
        <dbReference type="SAM" id="SignalP"/>
    </source>
</evidence>
<dbReference type="InterPro" id="IPR002227">
    <property type="entry name" value="Tyrosinase_Cu-bd"/>
</dbReference>
<proteinExistence type="predicted"/>
<keyword evidence="1" id="KW-0479">Metal-binding</keyword>
<feature type="signal peptide" evidence="2">
    <location>
        <begin position="1"/>
        <end position="15"/>
    </location>
</feature>
<dbReference type="OrthoDB" id="6132182at2759"/>
<dbReference type="PANTHER" id="PTHR11474:SF116">
    <property type="entry name" value="TYROSINASE"/>
    <property type="match status" value="1"/>
</dbReference>
<evidence type="ECO:0000259" key="3">
    <source>
        <dbReference type="PROSITE" id="PS00497"/>
    </source>
</evidence>
<reference evidence="5" key="1">
    <citation type="journal article" date="2020" name="Stud. Mycol.">
        <title>101 Dothideomycetes genomes: a test case for predicting lifestyles and emergence of pathogens.</title>
        <authorList>
            <person name="Haridas S."/>
            <person name="Albert R."/>
            <person name="Binder M."/>
            <person name="Bloem J."/>
            <person name="Labutti K."/>
            <person name="Salamov A."/>
            <person name="Andreopoulos B."/>
            <person name="Baker S."/>
            <person name="Barry K."/>
            <person name="Bills G."/>
            <person name="Bluhm B."/>
            <person name="Cannon C."/>
            <person name="Castanera R."/>
            <person name="Culley D."/>
            <person name="Daum C."/>
            <person name="Ezra D."/>
            <person name="Gonzalez J."/>
            <person name="Henrissat B."/>
            <person name="Kuo A."/>
            <person name="Liang C."/>
            <person name="Lipzen A."/>
            <person name="Lutzoni F."/>
            <person name="Magnuson J."/>
            <person name="Mondo S."/>
            <person name="Nolan M."/>
            <person name="Ohm R."/>
            <person name="Pangilinan J."/>
            <person name="Park H.-J."/>
            <person name="Ramirez L."/>
            <person name="Alfaro M."/>
            <person name="Sun H."/>
            <person name="Tritt A."/>
            <person name="Yoshinaga Y."/>
            <person name="Zwiers L.-H."/>
            <person name="Turgeon B."/>
            <person name="Goodwin S."/>
            <person name="Spatafora J."/>
            <person name="Crous P."/>
            <person name="Grigoriev I."/>
        </authorList>
    </citation>
    <scope>NUCLEOTIDE SEQUENCE</scope>
    <source>
        <strain evidence="5">CBS 690.94</strain>
    </source>
</reference>
<dbReference type="PANTHER" id="PTHR11474">
    <property type="entry name" value="TYROSINASE FAMILY MEMBER"/>
    <property type="match status" value="1"/>
</dbReference>
<dbReference type="InterPro" id="IPR008922">
    <property type="entry name" value="Di-copper_centre_dom_sf"/>
</dbReference>
<dbReference type="SUPFAM" id="SSF48056">
    <property type="entry name" value="Di-copper centre-containing domain"/>
    <property type="match status" value="1"/>
</dbReference>
<dbReference type="PROSITE" id="PS00498">
    <property type="entry name" value="TYROSINASE_2"/>
    <property type="match status" value="1"/>
</dbReference>
<evidence type="ECO:0000313" key="6">
    <source>
        <dbReference type="Proteomes" id="UP000799764"/>
    </source>
</evidence>
<dbReference type="PRINTS" id="PR00092">
    <property type="entry name" value="TYROSINASE"/>
</dbReference>
<dbReference type="AlphaFoldDB" id="A0A9P4PNW3"/>
<dbReference type="InterPro" id="IPR050316">
    <property type="entry name" value="Tyrosinase/Hemocyanin"/>
</dbReference>
<gene>
    <name evidence="5" type="ORF">P171DRAFT_428631</name>
</gene>
<evidence type="ECO:0000313" key="5">
    <source>
        <dbReference type="EMBL" id="KAF2448584.1"/>
    </source>
</evidence>
<comment type="caution">
    <text evidence="5">The sequence shown here is derived from an EMBL/GenBank/DDBJ whole genome shotgun (WGS) entry which is preliminary data.</text>
</comment>
<dbReference type="Pfam" id="PF00264">
    <property type="entry name" value="Tyrosinase"/>
    <property type="match status" value="1"/>
</dbReference>
<feature type="chain" id="PRO_5040470970" evidence="2">
    <location>
        <begin position="16"/>
        <end position="352"/>
    </location>
</feature>
<dbReference type="PROSITE" id="PS00497">
    <property type="entry name" value="TYROSINASE_1"/>
    <property type="match status" value="1"/>
</dbReference>
<feature type="domain" description="Tyrosinase copper-binding" evidence="4">
    <location>
        <begin position="280"/>
        <end position="291"/>
    </location>
</feature>
<evidence type="ECO:0000256" key="1">
    <source>
        <dbReference type="ARBA" id="ARBA00022723"/>
    </source>
</evidence>
<sequence>MAKFTLLGLAAGASAAVLSIPALPIPTGAPKLELNIFNTHEIHTLSLTDITEMISNQTDGPGPDADFSPFAAAATCSNVRTRTEWHDSSDTTKQNFVNGVKCLLGKPSKGNYPGSKNRYEDFVQVHQTVTDNVHNNRKFIVWHRAFLWSFEQVLRDECGFTDSLPWFDETKFAGRFSQSSIFSDKWLGAINLGGNCVTNGQFANLALNVGPSTAQFNQYHCLARSGSATDTANTNANIVNGCRALKDYQDFAKCAEQGAHAYGHNGIGGVMRDVYASPGDPVFWLHHGMVDRHFRIWQNDDSSRTGYIDGVGPNNQALTLDTQISLNGLKPNMKIRDVMNTLSSPLCYKYNY</sequence>
<protein>
    <submittedName>
        <fullName evidence="5">Di-copper centre-containing protein</fullName>
    </submittedName>
</protein>
<dbReference type="GO" id="GO:0016491">
    <property type="term" value="F:oxidoreductase activity"/>
    <property type="evidence" value="ECO:0007669"/>
    <property type="project" value="InterPro"/>
</dbReference>
<accession>A0A9P4PNW3</accession>
<dbReference type="GO" id="GO:0046872">
    <property type="term" value="F:metal ion binding"/>
    <property type="evidence" value="ECO:0007669"/>
    <property type="project" value="UniProtKB-KW"/>
</dbReference>
<organism evidence="5 6">
    <name type="scientific">Karstenula rhodostoma CBS 690.94</name>
    <dbReference type="NCBI Taxonomy" id="1392251"/>
    <lineage>
        <taxon>Eukaryota</taxon>
        <taxon>Fungi</taxon>
        <taxon>Dikarya</taxon>
        <taxon>Ascomycota</taxon>
        <taxon>Pezizomycotina</taxon>
        <taxon>Dothideomycetes</taxon>
        <taxon>Pleosporomycetidae</taxon>
        <taxon>Pleosporales</taxon>
        <taxon>Massarineae</taxon>
        <taxon>Didymosphaeriaceae</taxon>
        <taxon>Karstenula</taxon>
    </lineage>
</organism>
<dbReference type="Proteomes" id="UP000799764">
    <property type="component" value="Unassembled WGS sequence"/>
</dbReference>
<keyword evidence="2" id="KW-0732">Signal</keyword>
<name>A0A9P4PNW3_9PLEO</name>
<keyword evidence="6" id="KW-1185">Reference proteome</keyword>
<feature type="domain" description="Tyrosinase copper-binding" evidence="3">
    <location>
        <begin position="134"/>
        <end position="151"/>
    </location>
</feature>
<dbReference type="EMBL" id="MU001495">
    <property type="protein sequence ID" value="KAF2448584.1"/>
    <property type="molecule type" value="Genomic_DNA"/>
</dbReference>
<dbReference type="Gene3D" id="1.10.1280.10">
    <property type="entry name" value="Di-copper center containing domain from catechol oxidase"/>
    <property type="match status" value="1"/>
</dbReference>